<comment type="caution">
    <text evidence="1">The sequence shown here is derived from an EMBL/GenBank/DDBJ whole genome shotgun (WGS) entry which is preliminary data.</text>
</comment>
<dbReference type="Proteomes" id="UP000823775">
    <property type="component" value="Unassembled WGS sequence"/>
</dbReference>
<keyword evidence="2" id="KW-1185">Reference proteome</keyword>
<proteinExistence type="predicted"/>
<dbReference type="EMBL" id="JACEIK010001790">
    <property type="protein sequence ID" value="MCD7472207.1"/>
    <property type="molecule type" value="Genomic_DNA"/>
</dbReference>
<evidence type="ECO:0000313" key="1">
    <source>
        <dbReference type="EMBL" id="MCD7472207.1"/>
    </source>
</evidence>
<protein>
    <submittedName>
        <fullName evidence="1">Uncharacterized protein</fullName>
    </submittedName>
</protein>
<accession>A0ABS8TL15</accession>
<gene>
    <name evidence="1" type="ORF">HAX54_013221</name>
</gene>
<name>A0ABS8TL15_DATST</name>
<sequence>MSGSQSHPRIARTEASIVQLSRVLSPNRTIKAVHHQLENPTALQLLALVVIRLIPASVGERLTHVFDADRWNITRGTAHVITRDLEKQTVRERRREQERNKVRGEGKTTEGDLGWWLCGVFRWLFPGRWWFWMCGGVHGDKEGGGAVGLVVFEQLAGVVVVHDGKKRRKKRMVEFSSRRVRPEQERGDEWPGWWRREEGREKRGRKGKISCFPMGLGEGERRRDSWLLLVVIGVTAAAKK</sequence>
<evidence type="ECO:0000313" key="2">
    <source>
        <dbReference type="Proteomes" id="UP000823775"/>
    </source>
</evidence>
<reference evidence="1 2" key="1">
    <citation type="journal article" date="2021" name="BMC Genomics">
        <title>Datura genome reveals duplications of psychoactive alkaloid biosynthetic genes and high mutation rate following tissue culture.</title>
        <authorList>
            <person name="Rajewski A."/>
            <person name="Carter-House D."/>
            <person name="Stajich J."/>
            <person name="Litt A."/>
        </authorList>
    </citation>
    <scope>NUCLEOTIDE SEQUENCE [LARGE SCALE GENOMIC DNA]</scope>
    <source>
        <strain evidence="1">AR-01</strain>
    </source>
</reference>
<organism evidence="1 2">
    <name type="scientific">Datura stramonium</name>
    <name type="common">Jimsonweed</name>
    <name type="synonym">Common thornapple</name>
    <dbReference type="NCBI Taxonomy" id="4076"/>
    <lineage>
        <taxon>Eukaryota</taxon>
        <taxon>Viridiplantae</taxon>
        <taxon>Streptophyta</taxon>
        <taxon>Embryophyta</taxon>
        <taxon>Tracheophyta</taxon>
        <taxon>Spermatophyta</taxon>
        <taxon>Magnoliopsida</taxon>
        <taxon>eudicotyledons</taxon>
        <taxon>Gunneridae</taxon>
        <taxon>Pentapetalae</taxon>
        <taxon>asterids</taxon>
        <taxon>lamiids</taxon>
        <taxon>Solanales</taxon>
        <taxon>Solanaceae</taxon>
        <taxon>Solanoideae</taxon>
        <taxon>Datureae</taxon>
        <taxon>Datura</taxon>
    </lineage>
</organism>